<comment type="caution">
    <text evidence="1">The sequence shown here is derived from an EMBL/GenBank/DDBJ whole genome shotgun (WGS) entry which is preliminary data.</text>
</comment>
<evidence type="ECO:0000313" key="2">
    <source>
        <dbReference type="Proteomes" id="UP001206924"/>
    </source>
</evidence>
<proteinExistence type="predicted"/>
<sequence length="120" mass="12851">MRIDIRVPEVRSLLGDTGADLEDLETERTRLTDAASRLQEALTGCTGLDTGISRVHEEVFRPDATDIMIRCNNAVQGTGQAVSAYLAGDTEMVQNAQSAAASGEFPTQTQYGVRHAQAVA</sequence>
<dbReference type="EMBL" id="JANFLP010000013">
    <property type="protein sequence ID" value="MCQ1950699.1"/>
    <property type="molecule type" value="Genomic_DNA"/>
</dbReference>
<gene>
    <name evidence="1" type="ORF">NNX28_12290</name>
</gene>
<reference evidence="1 2" key="1">
    <citation type="submission" date="2022-07" db="EMBL/GenBank/DDBJ databases">
        <title>Novel species in genus Arthrobacter.</title>
        <authorList>
            <person name="Liu Y."/>
        </authorList>
    </citation>
    <scope>NUCLEOTIDE SEQUENCE [LARGE SCALE GENOMIC DNA]</scope>
    <source>
        <strain evidence="2">zg-Y859</strain>
    </source>
</reference>
<keyword evidence="2" id="KW-1185">Reference proteome</keyword>
<organism evidence="1 2">
    <name type="scientific">Arthrobacter jinronghuae</name>
    <dbReference type="NCBI Taxonomy" id="2964609"/>
    <lineage>
        <taxon>Bacteria</taxon>
        <taxon>Bacillati</taxon>
        <taxon>Actinomycetota</taxon>
        <taxon>Actinomycetes</taxon>
        <taxon>Micrococcales</taxon>
        <taxon>Micrococcaceae</taxon>
        <taxon>Arthrobacter</taxon>
    </lineage>
</organism>
<accession>A0ABT1NVH2</accession>
<protein>
    <submittedName>
        <fullName evidence="1">DUF6507 family protein</fullName>
    </submittedName>
</protein>
<name>A0ABT1NVH2_9MICC</name>
<dbReference type="InterPro" id="IPR045436">
    <property type="entry name" value="DUF6507"/>
</dbReference>
<dbReference type="RefSeq" id="WP_255798261.1">
    <property type="nucleotide sequence ID" value="NZ_CP104263.1"/>
</dbReference>
<dbReference type="Pfam" id="PF20117">
    <property type="entry name" value="DUF6507"/>
    <property type="match status" value="1"/>
</dbReference>
<dbReference type="Proteomes" id="UP001206924">
    <property type="component" value="Unassembled WGS sequence"/>
</dbReference>
<evidence type="ECO:0000313" key="1">
    <source>
        <dbReference type="EMBL" id="MCQ1950699.1"/>
    </source>
</evidence>